<evidence type="ECO:0000259" key="1">
    <source>
        <dbReference type="Pfam" id="PF00005"/>
    </source>
</evidence>
<dbReference type="EMBL" id="AP012319">
    <property type="protein sequence ID" value="BAL89694.1"/>
    <property type="molecule type" value="Genomic_DNA"/>
</dbReference>
<proteinExistence type="predicted"/>
<dbReference type="InterPro" id="IPR003439">
    <property type="entry name" value="ABC_transporter-like_ATP-bd"/>
</dbReference>
<reference evidence="2 3" key="1">
    <citation type="submission" date="2012-02" db="EMBL/GenBank/DDBJ databases">
        <title>Complete genome sequence of Actinoplanes missouriensis 431 (= NBRC 102363).</title>
        <authorList>
            <person name="Ohnishi Y."/>
            <person name="Ishikawa J."/>
            <person name="Sekine M."/>
            <person name="Hosoyama A."/>
            <person name="Harada T."/>
            <person name="Narita H."/>
            <person name="Hata T."/>
            <person name="Konno Y."/>
            <person name="Tutikane K."/>
            <person name="Fujita N."/>
            <person name="Horinouchi S."/>
            <person name="Hayakawa M."/>
        </authorList>
    </citation>
    <scope>NUCLEOTIDE SEQUENCE [LARGE SCALE GENOMIC DNA]</scope>
    <source>
        <strain evidence="3">ATCC 14538 / DSM 43046 / CBS 188.64 / JCM 3121 / NBRC 102363 / NCIMB 12654 / NRRL B-3342 / UNCC 431</strain>
    </source>
</reference>
<evidence type="ECO:0000313" key="2">
    <source>
        <dbReference type="EMBL" id="BAL89694.1"/>
    </source>
</evidence>
<dbReference type="AlphaFoldDB" id="I0H9K7"/>
<dbReference type="Gene3D" id="3.40.50.300">
    <property type="entry name" value="P-loop containing nucleotide triphosphate hydrolases"/>
    <property type="match status" value="1"/>
</dbReference>
<gene>
    <name evidence="2" type="ordered locus">AMIS_44740</name>
</gene>
<evidence type="ECO:0000313" key="3">
    <source>
        <dbReference type="Proteomes" id="UP000007882"/>
    </source>
</evidence>
<sequence>MAFTAMSGKACHSEVETIGAARDVNLEAAQGEFVCVYGASGSGKSTLLNLLARKPRRSCDRPHYGQRRR</sequence>
<dbReference type="SUPFAM" id="SSF52540">
    <property type="entry name" value="P-loop containing nucleoside triphosphate hydrolases"/>
    <property type="match status" value="1"/>
</dbReference>
<keyword evidence="3" id="KW-1185">Reference proteome</keyword>
<organism evidence="2 3">
    <name type="scientific">Actinoplanes missouriensis (strain ATCC 14538 / DSM 43046 / CBS 188.64 / JCM 3121 / NBRC 102363 / NCIMB 12654 / NRRL B-3342 / UNCC 431)</name>
    <dbReference type="NCBI Taxonomy" id="512565"/>
    <lineage>
        <taxon>Bacteria</taxon>
        <taxon>Bacillati</taxon>
        <taxon>Actinomycetota</taxon>
        <taxon>Actinomycetes</taxon>
        <taxon>Micromonosporales</taxon>
        <taxon>Micromonosporaceae</taxon>
        <taxon>Actinoplanes</taxon>
    </lineage>
</organism>
<dbReference type="GO" id="GO:0005524">
    <property type="term" value="F:ATP binding"/>
    <property type="evidence" value="ECO:0007669"/>
    <property type="project" value="InterPro"/>
</dbReference>
<dbReference type="PATRIC" id="fig|512565.3.peg.4456"/>
<accession>I0H9K7</accession>
<dbReference type="Proteomes" id="UP000007882">
    <property type="component" value="Chromosome"/>
</dbReference>
<dbReference type="HOGENOM" id="CLU_2766599_0_0_11"/>
<protein>
    <recommendedName>
        <fullName evidence="1">ABC transporter domain-containing protein</fullName>
    </recommendedName>
</protein>
<feature type="domain" description="ABC transporter" evidence="1">
    <location>
        <begin position="22"/>
        <end position="57"/>
    </location>
</feature>
<dbReference type="InterPro" id="IPR027417">
    <property type="entry name" value="P-loop_NTPase"/>
</dbReference>
<dbReference type="Pfam" id="PF00005">
    <property type="entry name" value="ABC_tran"/>
    <property type="match status" value="1"/>
</dbReference>
<dbReference type="STRING" id="512565.AMIS_44740"/>
<name>I0H9K7_ACTM4</name>
<dbReference type="KEGG" id="ams:AMIS_44740"/>
<dbReference type="GO" id="GO:0016887">
    <property type="term" value="F:ATP hydrolysis activity"/>
    <property type="evidence" value="ECO:0007669"/>
    <property type="project" value="InterPro"/>
</dbReference>